<dbReference type="PANTHER" id="PTHR46300">
    <property type="entry name" value="P450, PUTATIVE (EUROFUNG)-RELATED-RELATED"/>
    <property type="match status" value="1"/>
</dbReference>
<name>A0A5K1JUI9_9APHY</name>
<dbReference type="GO" id="GO:0016705">
    <property type="term" value="F:oxidoreductase activity, acting on paired donors, with incorporation or reduction of molecular oxygen"/>
    <property type="evidence" value="ECO:0007669"/>
    <property type="project" value="InterPro"/>
</dbReference>
<keyword evidence="8" id="KW-1133">Transmembrane helix</keyword>
<dbReference type="Pfam" id="PF00067">
    <property type="entry name" value="p450"/>
    <property type="match status" value="2"/>
</dbReference>
<organism evidence="15">
    <name type="scientific">Ganoderma boninense</name>
    <dbReference type="NCBI Taxonomy" id="34458"/>
    <lineage>
        <taxon>Eukaryota</taxon>
        <taxon>Fungi</taxon>
        <taxon>Dikarya</taxon>
        <taxon>Basidiomycota</taxon>
        <taxon>Agaricomycotina</taxon>
        <taxon>Agaricomycetes</taxon>
        <taxon>Polyporales</taxon>
        <taxon>Polyporaceae</taxon>
        <taxon>Ganoderma</taxon>
    </lineage>
</organism>
<dbReference type="GO" id="GO:0005506">
    <property type="term" value="F:iron ion binding"/>
    <property type="evidence" value="ECO:0007669"/>
    <property type="project" value="InterPro"/>
</dbReference>
<keyword evidence="10 13" id="KW-0408">Iron</keyword>
<dbReference type="PRINTS" id="PR00385">
    <property type="entry name" value="P450"/>
</dbReference>
<dbReference type="PRINTS" id="PR00463">
    <property type="entry name" value="EP450I"/>
</dbReference>
<dbReference type="EMBL" id="LR724526">
    <property type="protein sequence ID" value="VWO95117.1"/>
    <property type="molecule type" value="Genomic_DNA"/>
</dbReference>
<evidence type="ECO:0000256" key="3">
    <source>
        <dbReference type="ARBA" id="ARBA00005179"/>
    </source>
</evidence>
<reference evidence="15" key="1">
    <citation type="submission" date="2019-10" db="EMBL/GenBank/DDBJ databases">
        <authorList>
            <person name="Nor Muhammad N."/>
        </authorList>
    </citation>
    <scope>NUCLEOTIDE SEQUENCE</scope>
</reference>
<dbReference type="InterPro" id="IPR036396">
    <property type="entry name" value="Cyt_P450_sf"/>
</dbReference>
<dbReference type="Gene3D" id="1.10.630.10">
    <property type="entry name" value="Cytochrome P450"/>
    <property type="match status" value="1"/>
</dbReference>
<dbReference type="InterPro" id="IPR002401">
    <property type="entry name" value="Cyt_P450_E_grp-I"/>
</dbReference>
<dbReference type="InterPro" id="IPR050364">
    <property type="entry name" value="Cytochrome_P450_fung"/>
</dbReference>
<dbReference type="GO" id="GO:0020037">
    <property type="term" value="F:heme binding"/>
    <property type="evidence" value="ECO:0007669"/>
    <property type="project" value="InterPro"/>
</dbReference>
<evidence type="ECO:0000256" key="8">
    <source>
        <dbReference type="ARBA" id="ARBA00022989"/>
    </source>
</evidence>
<sequence length="445" mass="50173">MPQETVILGSPEVIFELLDKRSANTSDRKQTPSISLMGHDTTFGLMPYGQRWRIHRRAFWQQFNQTGVTKYHAVLRDMALRLLSMMLTDPAGLEESLQETLYGFDARDRDDRMLSLIWDCVEGTRELLISGAFLMDFFPVLRFAPSFLPFHRKLAKWRAANVRFKDEPFARFKAQHEHRTPDDYPCMVGEVLGSLSDDSIGENALADAEHIAKGLTLDAINAGTDTTTSILLTIFFALSLYPSIQRKAQAELDAVVGPHRLPDFSDRESLVYLEAIIKEAMRWMPSAPLGLTHCTREDEVVNGYFIPAGTVLLANIWCVDLPVRSNIRLTVLMAVRCDGYIRACLHDSAVYDNPETFRPERFLQDGKLNLDAQDPDSFSFGFGRRICPGRHFGLAAVFIYAASALHVFEFSPPLDEQGREIRINPRMASGFVSERALTKSTGQAT</sequence>
<evidence type="ECO:0000256" key="2">
    <source>
        <dbReference type="ARBA" id="ARBA00004167"/>
    </source>
</evidence>
<keyword evidence="9 14" id="KW-0560">Oxidoreductase</keyword>
<keyword evidence="11 14" id="KW-0503">Monooxygenase</keyword>
<evidence type="ECO:0000256" key="6">
    <source>
        <dbReference type="ARBA" id="ARBA00022692"/>
    </source>
</evidence>
<comment type="subcellular location">
    <subcellularLocation>
        <location evidence="2">Membrane</location>
        <topology evidence="2">Single-pass membrane protein</topology>
    </subcellularLocation>
</comment>
<dbReference type="SUPFAM" id="SSF48264">
    <property type="entry name" value="Cytochrome P450"/>
    <property type="match status" value="1"/>
</dbReference>
<evidence type="ECO:0000256" key="4">
    <source>
        <dbReference type="ARBA" id="ARBA00010617"/>
    </source>
</evidence>
<dbReference type="CDD" id="cd11065">
    <property type="entry name" value="CYP64-like"/>
    <property type="match status" value="1"/>
</dbReference>
<evidence type="ECO:0000313" key="15">
    <source>
        <dbReference type="EMBL" id="VWO95117.1"/>
    </source>
</evidence>
<keyword evidence="12" id="KW-0472">Membrane</keyword>
<evidence type="ECO:0000256" key="13">
    <source>
        <dbReference type="PIRSR" id="PIRSR602401-1"/>
    </source>
</evidence>
<dbReference type="InterPro" id="IPR017972">
    <property type="entry name" value="Cyt_P450_CS"/>
</dbReference>
<keyword evidence="5 13" id="KW-0349">Heme</keyword>
<accession>A0A5K1JUI9</accession>
<gene>
    <name evidence="15" type="primary">I1R980</name>
</gene>
<dbReference type="GO" id="GO:0016020">
    <property type="term" value="C:membrane"/>
    <property type="evidence" value="ECO:0007669"/>
    <property type="project" value="UniProtKB-SubCell"/>
</dbReference>
<evidence type="ECO:0000256" key="14">
    <source>
        <dbReference type="RuleBase" id="RU000461"/>
    </source>
</evidence>
<comment type="cofactor">
    <cofactor evidence="1 13">
        <name>heme</name>
        <dbReference type="ChEBI" id="CHEBI:30413"/>
    </cofactor>
</comment>
<keyword evidence="6" id="KW-0812">Transmembrane</keyword>
<dbReference type="PANTHER" id="PTHR46300:SF7">
    <property type="entry name" value="P450, PUTATIVE (EUROFUNG)-RELATED"/>
    <property type="match status" value="1"/>
</dbReference>
<comment type="similarity">
    <text evidence="4 14">Belongs to the cytochrome P450 family.</text>
</comment>
<evidence type="ECO:0000256" key="5">
    <source>
        <dbReference type="ARBA" id="ARBA00022617"/>
    </source>
</evidence>
<protein>
    <submittedName>
        <fullName evidence="15">N/A</fullName>
    </submittedName>
</protein>
<feature type="binding site" description="axial binding residue" evidence="13">
    <location>
        <position position="387"/>
    </location>
    <ligand>
        <name>heme</name>
        <dbReference type="ChEBI" id="CHEBI:30413"/>
    </ligand>
    <ligandPart>
        <name>Fe</name>
        <dbReference type="ChEBI" id="CHEBI:18248"/>
    </ligandPart>
</feature>
<keyword evidence="7 13" id="KW-0479">Metal-binding</keyword>
<evidence type="ECO:0000256" key="1">
    <source>
        <dbReference type="ARBA" id="ARBA00001971"/>
    </source>
</evidence>
<dbReference type="GO" id="GO:0004497">
    <property type="term" value="F:monooxygenase activity"/>
    <property type="evidence" value="ECO:0007669"/>
    <property type="project" value="UniProtKB-KW"/>
</dbReference>
<evidence type="ECO:0000256" key="11">
    <source>
        <dbReference type="ARBA" id="ARBA00023033"/>
    </source>
</evidence>
<evidence type="ECO:0000256" key="7">
    <source>
        <dbReference type="ARBA" id="ARBA00022723"/>
    </source>
</evidence>
<comment type="pathway">
    <text evidence="3">Secondary metabolite biosynthesis.</text>
</comment>
<dbReference type="InterPro" id="IPR001128">
    <property type="entry name" value="Cyt_P450"/>
</dbReference>
<evidence type="ECO:0000256" key="9">
    <source>
        <dbReference type="ARBA" id="ARBA00023002"/>
    </source>
</evidence>
<dbReference type="AlphaFoldDB" id="A0A5K1JUI9"/>
<evidence type="ECO:0000256" key="12">
    <source>
        <dbReference type="ARBA" id="ARBA00023136"/>
    </source>
</evidence>
<dbReference type="PROSITE" id="PS00086">
    <property type="entry name" value="CYTOCHROME_P450"/>
    <property type="match status" value="1"/>
</dbReference>
<proteinExistence type="inferred from homology"/>
<evidence type="ECO:0000256" key="10">
    <source>
        <dbReference type="ARBA" id="ARBA00023004"/>
    </source>
</evidence>